<evidence type="ECO:0000256" key="1">
    <source>
        <dbReference type="PIRSR" id="PIRSR605493-1"/>
    </source>
</evidence>
<dbReference type="PANTHER" id="PTHR33254:SF4">
    <property type="entry name" value="4-HYDROXY-4-METHYL-2-OXOGLUTARATE ALDOLASE 3-RELATED"/>
    <property type="match status" value="1"/>
</dbReference>
<dbReference type="Proteomes" id="UP000799302">
    <property type="component" value="Unassembled WGS sequence"/>
</dbReference>
<dbReference type="Pfam" id="PF03737">
    <property type="entry name" value="RraA-like"/>
    <property type="match status" value="1"/>
</dbReference>
<dbReference type="EMBL" id="MU004230">
    <property type="protein sequence ID" value="KAF2674066.1"/>
    <property type="molecule type" value="Genomic_DNA"/>
</dbReference>
<feature type="binding site" evidence="1">
    <location>
        <position position="140"/>
    </location>
    <ligand>
        <name>substrate</name>
    </ligand>
</feature>
<comment type="cofactor">
    <cofactor evidence="1">
        <name>Mg(2+)</name>
        <dbReference type="ChEBI" id="CHEBI:18420"/>
    </cofactor>
</comment>
<keyword evidence="3" id="KW-1185">Reference proteome</keyword>
<keyword evidence="1" id="KW-0460">Magnesium</keyword>
<sequence>MSTAQLTTLSTYAAPDIADALLKLDVPGAGFLADISPISPTTSKIIAPASTVLFVSHSTTSFPAPSEGALGGALGLISTTLAQPLPNVPAGVPYADLAREGKIMVISQPRGQKVAVVGGIMAERMVRLGARGVVVDGRVRDLEVMRGLSVPVWSKGTSIVGSGGEAKAWATDVPIQIDNTEVCPGDIVMIDPVERGAVCIPLKLLDKVLELLPKLVGADEKVIKDVEGGMTVQEAFKLHRGK</sequence>
<evidence type="ECO:0000313" key="2">
    <source>
        <dbReference type="EMBL" id="KAF2674066.1"/>
    </source>
</evidence>
<evidence type="ECO:0000313" key="3">
    <source>
        <dbReference type="Proteomes" id="UP000799302"/>
    </source>
</evidence>
<feature type="binding site" evidence="1">
    <location>
        <position position="141"/>
    </location>
    <ligand>
        <name>Mg(2+)</name>
        <dbReference type="ChEBI" id="CHEBI:18420"/>
    </ligand>
</feature>
<gene>
    <name evidence="2" type="ORF">BT63DRAFT_435238</name>
</gene>
<dbReference type="GO" id="GO:0047443">
    <property type="term" value="F:4-hydroxy-4-methyl-2-oxoglutarate aldolase activity"/>
    <property type="evidence" value="ECO:0007669"/>
    <property type="project" value="TreeGrafter"/>
</dbReference>
<dbReference type="Gene3D" id="3.50.30.40">
    <property type="entry name" value="Ribonuclease E inhibitor RraA/RraA-like"/>
    <property type="match status" value="1"/>
</dbReference>
<dbReference type="GO" id="GO:0046872">
    <property type="term" value="F:metal ion binding"/>
    <property type="evidence" value="ECO:0007669"/>
    <property type="project" value="UniProtKB-KW"/>
</dbReference>
<dbReference type="AlphaFoldDB" id="A0A6A6UQP5"/>
<dbReference type="InterPro" id="IPR005493">
    <property type="entry name" value="RraA/RraA-like"/>
</dbReference>
<dbReference type="SUPFAM" id="SSF89562">
    <property type="entry name" value="RraA-like"/>
    <property type="match status" value="1"/>
</dbReference>
<proteinExistence type="predicted"/>
<dbReference type="CDD" id="cd16841">
    <property type="entry name" value="RraA_family"/>
    <property type="match status" value="1"/>
</dbReference>
<keyword evidence="1" id="KW-0479">Metal-binding</keyword>
<protein>
    <submittedName>
        <fullName evidence="2">RraA-like protein</fullName>
    </submittedName>
</protein>
<dbReference type="PANTHER" id="PTHR33254">
    <property type="entry name" value="4-HYDROXY-4-METHYL-2-OXOGLUTARATE ALDOLASE 3-RELATED"/>
    <property type="match status" value="1"/>
</dbReference>
<organism evidence="2 3">
    <name type="scientific">Microthyrium microscopicum</name>
    <dbReference type="NCBI Taxonomy" id="703497"/>
    <lineage>
        <taxon>Eukaryota</taxon>
        <taxon>Fungi</taxon>
        <taxon>Dikarya</taxon>
        <taxon>Ascomycota</taxon>
        <taxon>Pezizomycotina</taxon>
        <taxon>Dothideomycetes</taxon>
        <taxon>Dothideomycetes incertae sedis</taxon>
        <taxon>Microthyriales</taxon>
        <taxon>Microthyriaceae</taxon>
        <taxon>Microthyrium</taxon>
    </lineage>
</organism>
<dbReference type="InterPro" id="IPR036704">
    <property type="entry name" value="RraA/RraA-like_sf"/>
</dbReference>
<dbReference type="OrthoDB" id="1476984at2759"/>
<feature type="binding site" evidence="1">
    <location>
        <begin position="118"/>
        <end position="121"/>
    </location>
    <ligand>
        <name>substrate</name>
    </ligand>
</feature>
<accession>A0A6A6UQP5</accession>
<dbReference type="GO" id="GO:0008948">
    <property type="term" value="F:oxaloacetate decarboxylase activity"/>
    <property type="evidence" value="ECO:0007669"/>
    <property type="project" value="TreeGrafter"/>
</dbReference>
<reference evidence="2" key="1">
    <citation type="journal article" date="2020" name="Stud. Mycol.">
        <title>101 Dothideomycetes genomes: a test case for predicting lifestyles and emergence of pathogens.</title>
        <authorList>
            <person name="Haridas S."/>
            <person name="Albert R."/>
            <person name="Binder M."/>
            <person name="Bloem J."/>
            <person name="Labutti K."/>
            <person name="Salamov A."/>
            <person name="Andreopoulos B."/>
            <person name="Baker S."/>
            <person name="Barry K."/>
            <person name="Bills G."/>
            <person name="Bluhm B."/>
            <person name="Cannon C."/>
            <person name="Castanera R."/>
            <person name="Culley D."/>
            <person name="Daum C."/>
            <person name="Ezra D."/>
            <person name="Gonzalez J."/>
            <person name="Henrissat B."/>
            <person name="Kuo A."/>
            <person name="Liang C."/>
            <person name="Lipzen A."/>
            <person name="Lutzoni F."/>
            <person name="Magnuson J."/>
            <person name="Mondo S."/>
            <person name="Nolan M."/>
            <person name="Ohm R."/>
            <person name="Pangilinan J."/>
            <person name="Park H.-J."/>
            <person name="Ramirez L."/>
            <person name="Alfaro M."/>
            <person name="Sun H."/>
            <person name="Tritt A."/>
            <person name="Yoshinaga Y."/>
            <person name="Zwiers L.-H."/>
            <person name="Turgeon B."/>
            <person name="Goodwin S."/>
            <person name="Spatafora J."/>
            <person name="Crous P."/>
            <person name="Grigoriev I."/>
        </authorList>
    </citation>
    <scope>NUCLEOTIDE SEQUENCE</scope>
    <source>
        <strain evidence="2">CBS 115976</strain>
    </source>
</reference>
<name>A0A6A6UQP5_9PEZI</name>